<dbReference type="EMBL" id="JACFYJ010000001">
    <property type="protein sequence ID" value="MEI5995854.1"/>
    <property type="molecule type" value="Genomic_DNA"/>
</dbReference>
<protein>
    <submittedName>
        <fullName evidence="2">Uncharacterized protein</fullName>
    </submittedName>
</protein>
<proteinExistence type="predicted"/>
<sequence>MSALLHTSAAPSNRIIIALVCLVLAVVCGTGIAAFAGLLPASEHVAATITVAPLVDIQTDASRGDVRSID</sequence>
<evidence type="ECO:0000313" key="2">
    <source>
        <dbReference type="EMBL" id="MEI5995854.1"/>
    </source>
</evidence>
<feature type="transmembrane region" description="Helical" evidence="1">
    <location>
        <begin position="15"/>
        <end position="39"/>
    </location>
</feature>
<organism evidence="2 3">
    <name type="scientific">Paraburkholderia bengalensis</name>
    <dbReference type="NCBI Taxonomy" id="2747562"/>
    <lineage>
        <taxon>Bacteria</taxon>
        <taxon>Pseudomonadati</taxon>
        <taxon>Pseudomonadota</taxon>
        <taxon>Betaproteobacteria</taxon>
        <taxon>Burkholderiales</taxon>
        <taxon>Burkholderiaceae</taxon>
        <taxon>Paraburkholderia</taxon>
    </lineage>
</organism>
<dbReference type="Proteomes" id="UP001386437">
    <property type="component" value="Unassembled WGS sequence"/>
</dbReference>
<dbReference type="RefSeq" id="WP_336596320.1">
    <property type="nucleotide sequence ID" value="NZ_JACFYJ010000001.1"/>
</dbReference>
<keyword evidence="1" id="KW-0812">Transmembrane</keyword>
<evidence type="ECO:0000313" key="3">
    <source>
        <dbReference type="Proteomes" id="UP001386437"/>
    </source>
</evidence>
<accession>A0ABU8IJS9</accession>
<keyword evidence="1" id="KW-1133">Transmembrane helix</keyword>
<gene>
    <name evidence="2" type="ORF">H3V53_01065</name>
</gene>
<comment type="caution">
    <text evidence="2">The sequence shown here is derived from an EMBL/GenBank/DDBJ whole genome shotgun (WGS) entry which is preliminary data.</text>
</comment>
<keyword evidence="1" id="KW-0472">Membrane</keyword>
<name>A0ABU8IJS9_9BURK</name>
<evidence type="ECO:0000256" key="1">
    <source>
        <dbReference type="SAM" id="Phobius"/>
    </source>
</evidence>
<reference evidence="2 3" key="1">
    <citation type="journal article" date="2022" name="Arch. Microbiol.">
        <title>Paraburkholderia bengalensis sp. nov. isolated from roots of Oryza sativa, IR64.</title>
        <authorList>
            <person name="Nag P."/>
            <person name="Mondal N."/>
            <person name="Sarkar J."/>
            <person name="Das S."/>
        </authorList>
    </citation>
    <scope>NUCLEOTIDE SEQUENCE [LARGE SCALE GENOMIC DNA]</scope>
    <source>
        <strain evidence="2 3">IR64_4_BI</strain>
    </source>
</reference>
<keyword evidence="3" id="KW-1185">Reference proteome</keyword>